<dbReference type="Proteomes" id="UP000030758">
    <property type="component" value="Unassembled WGS sequence"/>
</dbReference>
<name>A0A085M3N1_9BILA</name>
<keyword evidence="4" id="KW-1185">Reference proteome</keyword>
<sequence>MATGGEEQHDRLSEKEKVEGHSDGTAASPEVPLHVSLSTVAKKFGIFMDIYRRMTPHKQLEHLMRLLEEYAKSQVAFKRAAADGHDLTAQEMVAACDLLSKDGRMKKVISEVARTAKEQLANFQLTPRLLAYLNELRQEQDTE</sequence>
<feature type="region of interest" description="Disordered" evidence="1">
    <location>
        <begin position="1"/>
        <end position="30"/>
    </location>
</feature>
<evidence type="ECO:0000313" key="2">
    <source>
        <dbReference type="EMBL" id="KFD51827.1"/>
    </source>
</evidence>
<proteinExistence type="predicted"/>
<dbReference type="EMBL" id="KL367505">
    <property type="protein sequence ID" value="KFD68369.1"/>
    <property type="molecule type" value="Genomic_DNA"/>
</dbReference>
<reference evidence="2 4" key="1">
    <citation type="journal article" date="2014" name="Nat. Genet.">
        <title>Genome and transcriptome of the porcine whipworm Trichuris suis.</title>
        <authorList>
            <person name="Jex A.R."/>
            <person name="Nejsum P."/>
            <person name="Schwarz E.M."/>
            <person name="Hu L."/>
            <person name="Young N.D."/>
            <person name="Hall R.S."/>
            <person name="Korhonen P.K."/>
            <person name="Liao S."/>
            <person name="Thamsborg S."/>
            <person name="Xia J."/>
            <person name="Xu P."/>
            <person name="Wang S."/>
            <person name="Scheerlinck J.P."/>
            <person name="Hofmann A."/>
            <person name="Sternberg P.W."/>
            <person name="Wang J."/>
            <person name="Gasser R.B."/>
        </authorList>
    </citation>
    <scope>NUCLEOTIDE SEQUENCE [LARGE SCALE GENOMIC DNA]</scope>
    <source>
        <strain evidence="3">DCEP-RM93F</strain>
        <strain evidence="2">DCEP-RM93M</strain>
    </source>
</reference>
<dbReference type="OrthoDB" id="10504190at2759"/>
<dbReference type="EMBL" id="KL363235">
    <property type="protein sequence ID" value="KFD51827.1"/>
    <property type="molecule type" value="Genomic_DNA"/>
</dbReference>
<gene>
    <name evidence="2" type="ORF">M513_07354</name>
    <name evidence="3" type="ORF">M514_07354</name>
</gene>
<dbReference type="AlphaFoldDB" id="A0A085M3N1"/>
<feature type="compositionally biased region" description="Basic and acidic residues" evidence="1">
    <location>
        <begin position="1"/>
        <end position="22"/>
    </location>
</feature>
<protein>
    <submittedName>
        <fullName evidence="2">Uncharacterized protein</fullName>
    </submittedName>
</protein>
<organism evidence="2 4">
    <name type="scientific">Trichuris suis</name>
    <name type="common">pig whipworm</name>
    <dbReference type="NCBI Taxonomy" id="68888"/>
    <lineage>
        <taxon>Eukaryota</taxon>
        <taxon>Metazoa</taxon>
        <taxon>Ecdysozoa</taxon>
        <taxon>Nematoda</taxon>
        <taxon>Enoplea</taxon>
        <taxon>Dorylaimia</taxon>
        <taxon>Trichinellida</taxon>
        <taxon>Trichuridae</taxon>
        <taxon>Trichuris</taxon>
    </lineage>
</organism>
<evidence type="ECO:0000256" key="1">
    <source>
        <dbReference type="SAM" id="MobiDB-lite"/>
    </source>
</evidence>
<evidence type="ECO:0000313" key="3">
    <source>
        <dbReference type="EMBL" id="KFD68369.1"/>
    </source>
</evidence>
<dbReference type="Proteomes" id="UP000030764">
    <property type="component" value="Unassembled WGS sequence"/>
</dbReference>
<accession>A0A085M3N1</accession>
<evidence type="ECO:0000313" key="4">
    <source>
        <dbReference type="Proteomes" id="UP000030764"/>
    </source>
</evidence>